<keyword evidence="4 5" id="KW-0472">Membrane</keyword>
<reference evidence="7 8" key="1">
    <citation type="journal article" date="2010" name="Stand. Genomic Sci.">
        <title>Complete genome sequence of Acetohalobium arabaticum type strain (Z-7288).</title>
        <authorList>
            <person name="Sikorski J."/>
            <person name="Lapidus A."/>
            <person name="Chertkov O."/>
            <person name="Lucas S."/>
            <person name="Copeland A."/>
            <person name="Glavina Del Rio T."/>
            <person name="Nolan M."/>
            <person name="Tice H."/>
            <person name="Cheng J.F."/>
            <person name="Han C."/>
            <person name="Brambilla E."/>
            <person name="Pitluck S."/>
            <person name="Liolios K."/>
            <person name="Ivanova N."/>
            <person name="Mavromatis K."/>
            <person name="Mikhailova N."/>
            <person name="Pati A."/>
            <person name="Bruce D."/>
            <person name="Detter C."/>
            <person name="Tapia R."/>
            <person name="Goodwin L."/>
            <person name="Chen A."/>
            <person name="Palaniappan K."/>
            <person name="Land M."/>
            <person name="Hauser L."/>
            <person name="Chang Y.J."/>
            <person name="Jeffries C.D."/>
            <person name="Rohde M."/>
            <person name="Goker M."/>
            <person name="Spring S."/>
            <person name="Woyke T."/>
            <person name="Bristow J."/>
            <person name="Eisen J.A."/>
            <person name="Markowitz V."/>
            <person name="Hugenholtz P."/>
            <person name="Kyrpides N.C."/>
            <person name="Klenk H.P."/>
        </authorList>
    </citation>
    <scope>NUCLEOTIDE SEQUENCE [LARGE SCALE GENOMIC DNA]</scope>
    <source>
        <strain evidence="8">ATCC 49924 / DSM 5501 / Z-7288</strain>
    </source>
</reference>
<feature type="transmembrane region" description="Helical" evidence="5">
    <location>
        <begin position="180"/>
        <end position="205"/>
    </location>
</feature>
<keyword evidence="3 5" id="KW-1133">Transmembrane helix</keyword>
<name>D9QQ34_ACEAZ</name>
<proteinExistence type="predicted"/>
<feature type="transmembrane region" description="Helical" evidence="5">
    <location>
        <begin position="55"/>
        <end position="75"/>
    </location>
</feature>
<evidence type="ECO:0000313" key="7">
    <source>
        <dbReference type="EMBL" id="ADL12625.1"/>
    </source>
</evidence>
<dbReference type="PANTHER" id="PTHR43021:SF2">
    <property type="entry name" value="CATION_H+ EXCHANGER DOMAIN-CONTAINING PROTEIN"/>
    <property type="match status" value="1"/>
</dbReference>
<organism evidence="7 8">
    <name type="scientific">Acetohalobium arabaticum (strain ATCC 49924 / DSM 5501 / Z-7288)</name>
    <dbReference type="NCBI Taxonomy" id="574087"/>
    <lineage>
        <taxon>Bacteria</taxon>
        <taxon>Bacillati</taxon>
        <taxon>Bacillota</taxon>
        <taxon>Clostridia</taxon>
        <taxon>Halanaerobiales</taxon>
        <taxon>Halobacteroidaceae</taxon>
        <taxon>Acetohalobium</taxon>
    </lineage>
</organism>
<feature type="transmembrane region" description="Helical" evidence="5">
    <location>
        <begin position="87"/>
        <end position="108"/>
    </location>
</feature>
<evidence type="ECO:0000313" key="8">
    <source>
        <dbReference type="Proteomes" id="UP000001661"/>
    </source>
</evidence>
<dbReference type="Proteomes" id="UP000001661">
    <property type="component" value="Chromosome"/>
</dbReference>
<dbReference type="OrthoDB" id="9778229at2"/>
<keyword evidence="8" id="KW-1185">Reference proteome</keyword>
<evidence type="ECO:0000256" key="2">
    <source>
        <dbReference type="ARBA" id="ARBA00022692"/>
    </source>
</evidence>
<evidence type="ECO:0000259" key="6">
    <source>
        <dbReference type="Pfam" id="PF00999"/>
    </source>
</evidence>
<dbReference type="Pfam" id="PF00999">
    <property type="entry name" value="Na_H_Exchanger"/>
    <property type="match status" value="1"/>
</dbReference>
<dbReference type="GO" id="GO:1902600">
    <property type="term" value="P:proton transmembrane transport"/>
    <property type="evidence" value="ECO:0007669"/>
    <property type="project" value="InterPro"/>
</dbReference>
<dbReference type="RefSeq" id="WP_013278071.1">
    <property type="nucleotide sequence ID" value="NC_014378.1"/>
</dbReference>
<dbReference type="GO" id="GO:0016020">
    <property type="term" value="C:membrane"/>
    <property type="evidence" value="ECO:0007669"/>
    <property type="project" value="UniProtKB-SubCell"/>
</dbReference>
<gene>
    <name evidence="7" type="ordered locus">Acear_1102</name>
</gene>
<dbReference type="AlphaFoldDB" id="D9QQ34"/>
<dbReference type="InterPro" id="IPR038770">
    <property type="entry name" value="Na+/solute_symporter_sf"/>
</dbReference>
<evidence type="ECO:0000256" key="5">
    <source>
        <dbReference type="SAM" id="Phobius"/>
    </source>
</evidence>
<evidence type="ECO:0000256" key="1">
    <source>
        <dbReference type="ARBA" id="ARBA00004141"/>
    </source>
</evidence>
<feature type="domain" description="Cation/H+ exchanger transmembrane" evidence="6">
    <location>
        <begin position="15"/>
        <end position="366"/>
    </location>
</feature>
<keyword evidence="2 5" id="KW-0812">Transmembrane</keyword>
<comment type="subcellular location">
    <subcellularLocation>
        <location evidence="1">Membrane</location>
        <topology evidence="1">Multi-pass membrane protein</topology>
    </subcellularLocation>
</comment>
<feature type="transmembrane region" description="Helical" evidence="5">
    <location>
        <begin position="114"/>
        <end position="134"/>
    </location>
</feature>
<feature type="transmembrane region" description="Helical" evidence="5">
    <location>
        <begin position="29"/>
        <end position="49"/>
    </location>
</feature>
<sequence>MDIVLGFSLLLFCGFIVGSLLKKLGIPSITGYIITGVIFGESVLGIQTYEQVETLVPITNLGLGIIALTIGEELVLGELKELGASIFNITLLQFLASFMFVVGGMLLFDVALPLALILGVMAATTGPAAITAVIEEYKTEGPFTNTLLATVALNDVLCIMAFGLTMTAAELLVNGSGGSILTMLSMPVIEIVGSIIVGYLIAWLFSFLAHKIDHQKEYLLIVLTVVLMTMQLAGRYHLSPLLINLMAGFALTNFFNAQHEIREVIEAVEVPIYVAFFTLAGAKLHLGALFNTGIIGIAFIFFRVLGKILGARAGAVISNSIPSIKNYLGVSLIAQAGVAVGLIFIASSNFPQFSDIITSVVLASVAISELLGPLAAKLGLTKADEVNKAVEADGCSIKKEIKISSTT</sequence>
<dbReference type="InterPro" id="IPR006153">
    <property type="entry name" value="Cation/H_exchanger_TM"/>
</dbReference>
<dbReference type="STRING" id="574087.Acear_1102"/>
<feature type="transmembrane region" description="Helical" evidence="5">
    <location>
        <begin position="6"/>
        <end position="22"/>
    </location>
</feature>
<dbReference type="HOGENOM" id="CLU_031031_2_1_9"/>
<feature type="transmembrane region" description="Helical" evidence="5">
    <location>
        <begin position="327"/>
        <end position="350"/>
    </location>
</feature>
<dbReference type="eggNOG" id="COG0475">
    <property type="taxonomic scope" value="Bacteria"/>
</dbReference>
<dbReference type="EMBL" id="CP002105">
    <property type="protein sequence ID" value="ADL12625.1"/>
    <property type="molecule type" value="Genomic_DNA"/>
</dbReference>
<dbReference type="Gene3D" id="1.20.1530.20">
    <property type="match status" value="1"/>
</dbReference>
<feature type="transmembrane region" description="Helical" evidence="5">
    <location>
        <begin position="356"/>
        <end position="376"/>
    </location>
</feature>
<evidence type="ECO:0000256" key="4">
    <source>
        <dbReference type="ARBA" id="ARBA00023136"/>
    </source>
</evidence>
<feature type="transmembrane region" description="Helical" evidence="5">
    <location>
        <begin position="217"/>
        <end position="234"/>
    </location>
</feature>
<dbReference type="PANTHER" id="PTHR43021">
    <property type="entry name" value="NA(+)/H(+) ANTIPORTER-RELATED"/>
    <property type="match status" value="1"/>
</dbReference>
<evidence type="ECO:0000256" key="3">
    <source>
        <dbReference type="ARBA" id="ARBA00022989"/>
    </source>
</evidence>
<dbReference type="GO" id="GO:0015297">
    <property type="term" value="F:antiporter activity"/>
    <property type="evidence" value="ECO:0007669"/>
    <property type="project" value="InterPro"/>
</dbReference>
<protein>
    <submittedName>
        <fullName evidence="7">Transporter, CPA2 family (2.A.37)</fullName>
    </submittedName>
</protein>
<accession>D9QQ34</accession>
<feature type="transmembrane region" description="Helical" evidence="5">
    <location>
        <begin position="146"/>
        <end position="168"/>
    </location>
</feature>
<dbReference type="KEGG" id="aar:Acear_1102"/>
<feature type="transmembrane region" description="Helical" evidence="5">
    <location>
        <begin position="288"/>
        <end position="306"/>
    </location>
</feature>